<evidence type="ECO:0000256" key="7">
    <source>
        <dbReference type="ARBA" id="ARBA00023136"/>
    </source>
</evidence>
<keyword evidence="8" id="KW-0050">Antiport</keyword>
<evidence type="ECO:0000256" key="5">
    <source>
        <dbReference type="ARBA" id="ARBA00022692"/>
    </source>
</evidence>
<comment type="similarity">
    <text evidence="2 8">Belongs to the CPA3 antiporters (TC 2.A.63) subunit F family.</text>
</comment>
<dbReference type="Proteomes" id="UP000315252">
    <property type="component" value="Unassembled WGS sequence"/>
</dbReference>
<accession>A0A545TMN0</accession>
<dbReference type="RefSeq" id="WP_142897826.1">
    <property type="nucleotide sequence ID" value="NZ_ML660057.1"/>
</dbReference>
<comment type="subcellular location">
    <subcellularLocation>
        <location evidence="1 8">Cell membrane</location>
        <topology evidence="1 8">Multi-pass membrane protein</topology>
    </subcellularLocation>
</comment>
<evidence type="ECO:0000256" key="1">
    <source>
        <dbReference type="ARBA" id="ARBA00004651"/>
    </source>
</evidence>
<evidence type="ECO:0000256" key="9">
    <source>
        <dbReference type="SAM" id="Phobius"/>
    </source>
</evidence>
<dbReference type="NCBIfam" id="NF009243">
    <property type="entry name" value="PRK12599.1-2"/>
    <property type="match status" value="1"/>
</dbReference>
<organism evidence="10 11">
    <name type="scientific">Denitrobaculum tricleocarpae</name>
    <dbReference type="NCBI Taxonomy" id="2591009"/>
    <lineage>
        <taxon>Bacteria</taxon>
        <taxon>Pseudomonadati</taxon>
        <taxon>Pseudomonadota</taxon>
        <taxon>Alphaproteobacteria</taxon>
        <taxon>Rhodospirillales</taxon>
        <taxon>Rhodospirillaceae</taxon>
        <taxon>Denitrobaculum</taxon>
    </lineage>
</organism>
<keyword evidence="5 9" id="KW-0812">Transmembrane</keyword>
<feature type="transmembrane region" description="Helical" evidence="9">
    <location>
        <begin position="40"/>
        <end position="60"/>
    </location>
</feature>
<dbReference type="EMBL" id="VHSH01000006">
    <property type="protein sequence ID" value="TQV78493.1"/>
    <property type="molecule type" value="Genomic_DNA"/>
</dbReference>
<sequence length="107" mass="11433">MIFEDGALLETAIDITFILLMLAIVVAFIRLVLGPSLPDRVVALDLITVLAVAFSALFAIAAEEPAFLDVAIALALIAFLATVAFARFAERRRLRAIASSKEAEEGS</sequence>
<dbReference type="GO" id="GO:0015385">
    <property type="term" value="F:sodium:proton antiporter activity"/>
    <property type="evidence" value="ECO:0007669"/>
    <property type="project" value="TreeGrafter"/>
</dbReference>
<dbReference type="OrthoDB" id="9800226at2"/>
<evidence type="ECO:0000256" key="4">
    <source>
        <dbReference type="ARBA" id="ARBA00022475"/>
    </source>
</evidence>
<keyword evidence="3 8" id="KW-0813">Transport</keyword>
<dbReference type="InterPro" id="IPR007208">
    <property type="entry name" value="MrpF/PhaF-like"/>
</dbReference>
<evidence type="ECO:0000256" key="2">
    <source>
        <dbReference type="ARBA" id="ARBA00009212"/>
    </source>
</evidence>
<evidence type="ECO:0000256" key="3">
    <source>
        <dbReference type="ARBA" id="ARBA00022448"/>
    </source>
</evidence>
<keyword evidence="4 8" id="KW-1003">Cell membrane</keyword>
<feature type="transmembrane region" description="Helical" evidence="9">
    <location>
        <begin position="66"/>
        <end position="86"/>
    </location>
</feature>
<dbReference type="Pfam" id="PF04066">
    <property type="entry name" value="MrpF_PhaF"/>
    <property type="match status" value="1"/>
</dbReference>
<keyword evidence="7 8" id="KW-0472">Membrane</keyword>
<protein>
    <submittedName>
        <fullName evidence="10">pH regulation protein F</fullName>
    </submittedName>
</protein>
<evidence type="ECO:0000313" key="10">
    <source>
        <dbReference type="EMBL" id="TQV78493.1"/>
    </source>
</evidence>
<gene>
    <name evidence="10" type="ORF">FKG95_18195</name>
</gene>
<evidence type="ECO:0000256" key="6">
    <source>
        <dbReference type="ARBA" id="ARBA00022989"/>
    </source>
</evidence>
<dbReference type="PANTHER" id="PTHR34702">
    <property type="entry name" value="NA(+)/H(+) ANTIPORTER SUBUNIT F1"/>
    <property type="match status" value="1"/>
</dbReference>
<dbReference type="PANTHER" id="PTHR34702:SF1">
    <property type="entry name" value="NA(+)_H(+) ANTIPORTER SUBUNIT F"/>
    <property type="match status" value="1"/>
</dbReference>
<reference evidence="10 11" key="1">
    <citation type="submission" date="2019-06" db="EMBL/GenBank/DDBJ databases">
        <title>Whole genome sequence for Rhodospirillaceae sp. R148.</title>
        <authorList>
            <person name="Wang G."/>
        </authorList>
    </citation>
    <scope>NUCLEOTIDE SEQUENCE [LARGE SCALE GENOMIC DNA]</scope>
    <source>
        <strain evidence="10 11">R148</strain>
    </source>
</reference>
<name>A0A545TMN0_9PROT</name>
<keyword evidence="11" id="KW-1185">Reference proteome</keyword>
<proteinExistence type="inferred from homology"/>
<dbReference type="GO" id="GO:0005886">
    <property type="term" value="C:plasma membrane"/>
    <property type="evidence" value="ECO:0007669"/>
    <property type="project" value="UniProtKB-SubCell"/>
</dbReference>
<keyword evidence="6 9" id="KW-1133">Transmembrane helix</keyword>
<dbReference type="PIRSF" id="PIRSF028784">
    <property type="entry name" value="MrpF"/>
    <property type="match status" value="1"/>
</dbReference>
<keyword evidence="8" id="KW-0406">Ion transport</keyword>
<evidence type="ECO:0000313" key="11">
    <source>
        <dbReference type="Proteomes" id="UP000315252"/>
    </source>
</evidence>
<comment type="caution">
    <text evidence="10">The sequence shown here is derived from an EMBL/GenBank/DDBJ whole genome shotgun (WGS) entry which is preliminary data.</text>
</comment>
<feature type="transmembrane region" description="Helical" evidence="9">
    <location>
        <begin position="12"/>
        <end position="33"/>
    </location>
</feature>
<evidence type="ECO:0000256" key="8">
    <source>
        <dbReference type="PIRNR" id="PIRNR028784"/>
    </source>
</evidence>
<dbReference type="AlphaFoldDB" id="A0A545TMN0"/>